<keyword evidence="1" id="KW-0238">DNA-binding</keyword>
<dbReference type="PANTHER" id="PTHR36924:SF1">
    <property type="entry name" value="ANTITOXIN HIGA-1"/>
    <property type="match status" value="1"/>
</dbReference>
<evidence type="ECO:0000259" key="2">
    <source>
        <dbReference type="PROSITE" id="PS50943"/>
    </source>
</evidence>
<evidence type="ECO:0000313" key="4">
    <source>
        <dbReference type="Proteomes" id="UP001055108"/>
    </source>
</evidence>
<dbReference type="CDD" id="cd00093">
    <property type="entry name" value="HTH_XRE"/>
    <property type="match status" value="1"/>
</dbReference>
<gene>
    <name evidence="3" type="primary">ybaQ</name>
    <name evidence="3" type="ORF">NBEOAGPD_5382</name>
</gene>
<dbReference type="GO" id="GO:0003677">
    <property type="term" value="F:DNA binding"/>
    <property type="evidence" value="ECO:0007669"/>
    <property type="project" value="UniProtKB-KW"/>
</dbReference>
<reference evidence="3" key="1">
    <citation type="journal article" date="2016" name="Front. Microbiol.">
        <title>Genome Sequence of the Piezophilic, Mesophilic Sulfate-Reducing Bacterium Desulfovibrio indicus J2T.</title>
        <authorList>
            <person name="Cao J."/>
            <person name="Maignien L."/>
            <person name="Shao Z."/>
            <person name="Alain K."/>
            <person name="Jebbar M."/>
        </authorList>
    </citation>
    <scope>NUCLEOTIDE SEQUENCE</scope>
    <source>
        <strain evidence="3">NBRC 103626</strain>
    </source>
</reference>
<dbReference type="NCBIfam" id="TIGR02607">
    <property type="entry name" value="antidote_HigA"/>
    <property type="match status" value="1"/>
</dbReference>
<comment type="caution">
    <text evidence="3">The sequence shown here is derived from an EMBL/GenBank/DDBJ whole genome shotgun (WGS) entry which is preliminary data.</text>
</comment>
<sequence>MLPGLGLSIIHAARLLGISRQTLHTILAGTASVTPEMAVRLARLSDTEPAFWLSLQQAHDLWHAEQAMAEVLARIPTYSLPDAVRMEIGCYGHAH</sequence>
<feature type="domain" description="HTH cro/C1-type" evidence="2">
    <location>
        <begin position="13"/>
        <end position="52"/>
    </location>
</feature>
<protein>
    <submittedName>
        <fullName evidence="3">HTH-type transcriptional regulator YbaQ</fullName>
    </submittedName>
</protein>
<dbReference type="AlphaFoldDB" id="A0AA37HTY1"/>
<evidence type="ECO:0000256" key="1">
    <source>
        <dbReference type="ARBA" id="ARBA00023125"/>
    </source>
</evidence>
<dbReference type="Proteomes" id="UP001055108">
    <property type="component" value="Unassembled WGS sequence"/>
</dbReference>
<dbReference type="InterPro" id="IPR010982">
    <property type="entry name" value="Lambda_DNA-bd_dom_sf"/>
</dbReference>
<proteinExistence type="predicted"/>
<dbReference type="InterPro" id="IPR001387">
    <property type="entry name" value="Cro/C1-type_HTH"/>
</dbReference>
<dbReference type="PROSITE" id="PS50943">
    <property type="entry name" value="HTH_CROC1"/>
    <property type="match status" value="1"/>
</dbReference>
<dbReference type="SUPFAM" id="SSF47413">
    <property type="entry name" value="lambda repressor-like DNA-binding domains"/>
    <property type="match status" value="1"/>
</dbReference>
<name>A0AA37HTY1_9HYPH</name>
<dbReference type="PANTHER" id="PTHR36924">
    <property type="entry name" value="ANTITOXIN HIGA-1"/>
    <property type="match status" value="1"/>
</dbReference>
<accession>A0AA37HTY1</accession>
<dbReference type="EMBL" id="BPQM01000198">
    <property type="protein sequence ID" value="GJD82122.1"/>
    <property type="molecule type" value="Genomic_DNA"/>
</dbReference>
<dbReference type="Pfam" id="PF13560">
    <property type="entry name" value="HTH_31"/>
    <property type="match status" value="1"/>
</dbReference>
<dbReference type="Gene3D" id="1.10.260.40">
    <property type="entry name" value="lambda repressor-like DNA-binding domains"/>
    <property type="match status" value="1"/>
</dbReference>
<evidence type="ECO:0000313" key="3">
    <source>
        <dbReference type="EMBL" id="GJD82122.1"/>
    </source>
</evidence>
<dbReference type="InterPro" id="IPR013430">
    <property type="entry name" value="Toxin_antidote_HigA"/>
</dbReference>
<reference evidence="3" key="2">
    <citation type="submission" date="2021-08" db="EMBL/GenBank/DDBJ databases">
        <authorList>
            <person name="Tani A."/>
            <person name="Ola A."/>
            <person name="Ogura Y."/>
            <person name="Katsura K."/>
            <person name="Hayashi T."/>
        </authorList>
    </citation>
    <scope>NUCLEOTIDE SEQUENCE</scope>
    <source>
        <strain evidence="3">NBRC 103626</strain>
    </source>
</reference>
<organism evidence="3 4">
    <name type="scientific">Methylobacterium gregans</name>
    <dbReference type="NCBI Taxonomy" id="374424"/>
    <lineage>
        <taxon>Bacteria</taxon>
        <taxon>Pseudomonadati</taxon>
        <taxon>Pseudomonadota</taxon>
        <taxon>Alphaproteobacteria</taxon>
        <taxon>Hyphomicrobiales</taxon>
        <taxon>Methylobacteriaceae</taxon>
        <taxon>Methylobacterium</taxon>
    </lineage>
</organism>
<keyword evidence="4" id="KW-1185">Reference proteome</keyword>